<dbReference type="InterPro" id="IPR020579">
    <property type="entry name" value="Exonuc_VII_lsu_C"/>
</dbReference>
<comment type="subunit">
    <text evidence="5">Heterooligomer composed of large and small subunits.</text>
</comment>
<evidence type="ECO:0000256" key="2">
    <source>
        <dbReference type="ARBA" id="ARBA00022722"/>
    </source>
</evidence>
<protein>
    <recommendedName>
        <fullName evidence="5">Exodeoxyribonuclease 7 large subunit</fullName>
        <ecNumber evidence="5">3.1.11.6</ecNumber>
    </recommendedName>
    <alternativeName>
        <fullName evidence="5">Exodeoxyribonuclease VII large subunit</fullName>
        <shortName evidence="5">Exonuclease VII large subunit</shortName>
    </alternativeName>
</protein>
<evidence type="ECO:0000256" key="3">
    <source>
        <dbReference type="ARBA" id="ARBA00022801"/>
    </source>
</evidence>
<keyword evidence="4 5" id="KW-0269">Exonuclease</keyword>
<comment type="subcellular location">
    <subcellularLocation>
        <location evidence="5 6">Cytoplasm</location>
    </subcellularLocation>
</comment>
<evidence type="ECO:0000313" key="11">
    <source>
        <dbReference type="Proteomes" id="UP000199671"/>
    </source>
</evidence>
<keyword evidence="2 5" id="KW-0540">Nuclease</keyword>
<dbReference type="Pfam" id="PF13742">
    <property type="entry name" value="tRNA_anti_2"/>
    <property type="match status" value="1"/>
</dbReference>
<dbReference type="InterPro" id="IPR025824">
    <property type="entry name" value="OB-fold_nuc-bd_dom"/>
</dbReference>
<evidence type="ECO:0000313" key="10">
    <source>
        <dbReference type="EMBL" id="SDM93595.1"/>
    </source>
</evidence>
<dbReference type="EC" id="3.1.11.6" evidence="5"/>
<dbReference type="EMBL" id="FNHU01000009">
    <property type="protein sequence ID" value="SDM93595.1"/>
    <property type="molecule type" value="Genomic_DNA"/>
</dbReference>
<name>A0A1G9XBA7_9ACTO</name>
<proteinExistence type="inferred from homology"/>
<comment type="catalytic activity">
    <reaction evidence="5 6">
        <text>Exonucleolytic cleavage in either 5'- to 3'- or 3'- to 5'-direction to yield nucleoside 5'-phosphates.</text>
        <dbReference type="EC" id="3.1.11.6"/>
    </reaction>
</comment>
<feature type="region of interest" description="Disordered" evidence="7">
    <location>
        <begin position="1"/>
        <end position="36"/>
    </location>
</feature>
<dbReference type="CDD" id="cd04489">
    <property type="entry name" value="ExoVII_LU_OBF"/>
    <property type="match status" value="1"/>
</dbReference>
<dbReference type="GO" id="GO:0005737">
    <property type="term" value="C:cytoplasm"/>
    <property type="evidence" value="ECO:0007669"/>
    <property type="project" value="UniProtKB-SubCell"/>
</dbReference>
<dbReference type="PANTHER" id="PTHR30008:SF0">
    <property type="entry name" value="EXODEOXYRIBONUCLEASE 7 LARGE SUBUNIT"/>
    <property type="match status" value="1"/>
</dbReference>
<keyword evidence="1 5" id="KW-0963">Cytoplasm</keyword>
<sequence>MGPVTDYPPNRRTSPGPPALTPASAPGDTPAGNGASRPLARLARETTPDNPWPLRLLSTKIDEYINKMTFVWVEGQIVQFNRRPGSGVQYLTLRDADADMSMSVSVFTRELAAIEQATGTQVTEGARVVVHAKPRFWTKRGSLELRADDIRPVGIGDLLARIEQLRRILAAEGLFDAERKHPLPFLPRKVGLVCGRNAKAKDDVIVNARLRWPGLPFEIREVAVQGAQAVREVTAAIRELDADPEVDVIVVARGGGAVEDLLPFSDEGLVRAAAAARTPIVSAIGHETDCPLLDLVADYRASTPTDAARRIVPDLAEEMMGLDQARERLRTVLRSRLDAEQRGLDQVLARPVMADPTLIVRDRIAELDQARERMRRALSATLSLATADLRADHARLRALSPQGVLDRGYAILRAPGVGIITSAQQLKKGDLIEGVLASGRLVAQVVGTTKPATPEP</sequence>
<evidence type="ECO:0000259" key="9">
    <source>
        <dbReference type="Pfam" id="PF13742"/>
    </source>
</evidence>
<dbReference type="InterPro" id="IPR003753">
    <property type="entry name" value="Exonuc_VII_L"/>
</dbReference>
<organism evidence="10 11">
    <name type="scientific">Actinomyces ruminicola</name>
    <dbReference type="NCBI Taxonomy" id="332524"/>
    <lineage>
        <taxon>Bacteria</taxon>
        <taxon>Bacillati</taxon>
        <taxon>Actinomycetota</taxon>
        <taxon>Actinomycetes</taxon>
        <taxon>Actinomycetales</taxon>
        <taxon>Actinomycetaceae</taxon>
        <taxon>Actinomyces</taxon>
    </lineage>
</organism>
<comment type="similarity">
    <text evidence="5 6">Belongs to the XseA family.</text>
</comment>
<dbReference type="GO" id="GO:0003676">
    <property type="term" value="F:nucleic acid binding"/>
    <property type="evidence" value="ECO:0007669"/>
    <property type="project" value="InterPro"/>
</dbReference>
<dbReference type="AlphaFoldDB" id="A0A1G9XBA7"/>
<evidence type="ECO:0000256" key="5">
    <source>
        <dbReference type="HAMAP-Rule" id="MF_00378"/>
    </source>
</evidence>
<evidence type="ECO:0000256" key="4">
    <source>
        <dbReference type="ARBA" id="ARBA00022839"/>
    </source>
</evidence>
<accession>A0A1G9XBA7</accession>
<dbReference type="NCBIfam" id="TIGR00237">
    <property type="entry name" value="xseA"/>
    <property type="match status" value="1"/>
</dbReference>
<comment type="function">
    <text evidence="5">Bidirectionally degrades single-stranded DNA into large acid-insoluble oligonucleotides, which are then degraded further into small acid-soluble oligonucleotides.</text>
</comment>
<keyword evidence="3 5" id="KW-0378">Hydrolase</keyword>
<evidence type="ECO:0000259" key="8">
    <source>
        <dbReference type="Pfam" id="PF02601"/>
    </source>
</evidence>
<dbReference type="GO" id="GO:0006308">
    <property type="term" value="P:DNA catabolic process"/>
    <property type="evidence" value="ECO:0007669"/>
    <property type="project" value="UniProtKB-UniRule"/>
</dbReference>
<dbReference type="OrthoDB" id="9802795at2"/>
<dbReference type="PANTHER" id="PTHR30008">
    <property type="entry name" value="EXODEOXYRIBONUCLEASE 7 LARGE SUBUNIT"/>
    <property type="match status" value="1"/>
</dbReference>
<evidence type="ECO:0000256" key="6">
    <source>
        <dbReference type="RuleBase" id="RU004355"/>
    </source>
</evidence>
<feature type="domain" description="Exonuclease VII large subunit C-terminal" evidence="8">
    <location>
        <begin position="174"/>
        <end position="396"/>
    </location>
</feature>
<dbReference type="HAMAP" id="MF_00378">
    <property type="entry name" value="Exonuc_7_L"/>
    <property type="match status" value="1"/>
</dbReference>
<feature type="domain" description="OB-fold nucleic acid binding" evidence="9">
    <location>
        <begin position="55"/>
        <end position="151"/>
    </location>
</feature>
<reference evidence="10 11" key="1">
    <citation type="submission" date="2016-10" db="EMBL/GenBank/DDBJ databases">
        <authorList>
            <person name="de Groot N.N."/>
        </authorList>
    </citation>
    <scope>NUCLEOTIDE SEQUENCE [LARGE SCALE GENOMIC DNA]</scope>
    <source>
        <strain evidence="10 11">KPR-7B</strain>
    </source>
</reference>
<dbReference type="Proteomes" id="UP000199671">
    <property type="component" value="Unassembled WGS sequence"/>
</dbReference>
<evidence type="ECO:0000256" key="1">
    <source>
        <dbReference type="ARBA" id="ARBA00022490"/>
    </source>
</evidence>
<dbReference type="GO" id="GO:0008855">
    <property type="term" value="F:exodeoxyribonuclease VII activity"/>
    <property type="evidence" value="ECO:0007669"/>
    <property type="project" value="UniProtKB-UniRule"/>
</dbReference>
<evidence type="ECO:0000256" key="7">
    <source>
        <dbReference type="SAM" id="MobiDB-lite"/>
    </source>
</evidence>
<dbReference type="GO" id="GO:0009318">
    <property type="term" value="C:exodeoxyribonuclease VII complex"/>
    <property type="evidence" value="ECO:0007669"/>
    <property type="project" value="UniProtKB-UniRule"/>
</dbReference>
<gene>
    <name evidence="5" type="primary">xseA</name>
    <name evidence="10" type="ORF">SAMN04487766_10953</name>
</gene>
<dbReference type="Pfam" id="PF02601">
    <property type="entry name" value="Exonuc_VII_L"/>
    <property type="match status" value="1"/>
</dbReference>